<evidence type="ECO:0000313" key="4">
    <source>
        <dbReference type="Proteomes" id="UP000317648"/>
    </source>
</evidence>
<feature type="transmembrane region" description="Helical" evidence="1">
    <location>
        <begin position="70"/>
        <end position="89"/>
    </location>
</feature>
<feature type="transmembrane region" description="Helical" evidence="1">
    <location>
        <begin position="231"/>
        <end position="249"/>
    </location>
</feature>
<keyword evidence="4" id="KW-1185">Reference proteome</keyword>
<dbReference type="RefSeq" id="WP_145058277.1">
    <property type="nucleotide sequence ID" value="NZ_CP036433.1"/>
</dbReference>
<dbReference type="GO" id="GO:0080120">
    <property type="term" value="P:CAAX-box protein maturation"/>
    <property type="evidence" value="ECO:0007669"/>
    <property type="project" value="UniProtKB-ARBA"/>
</dbReference>
<dbReference type="InterPro" id="IPR003675">
    <property type="entry name" value="Rce1/LyrA-like_dom"/>
</dbReference>
<dbReference type="Pfam" id="PF02517">
    <property type="entry name" value="Rce1-like"/>
    <property type="match status" value="1"/>
</dbReference>
<keyword evidence="3" id="KW-0645">Protease</keyword>
<protein>
    <submittedName>
        <fullName evidence="3">CAAX amino terminal protease self-immunity</fullName>
    </submittedName>
</protein>
<dbReference type="GO" id="GO:0004175">
    <property type="term" value="F:endopeptidase activity"/>
    <property type="evidence" value="ECO:0007669"/>
    <property type="project" value="UniProtKB-ARBA"/>
</dbReference>
<dbReference type="AlphaFoldDB" id="A0A518E3U4"/>
<keyword evidence="1" id="KW-1133">Transmembrane helix</keyword>
<dbReference type="Proteomes" id="UP000317648">
    <property type="component" value="Chromosome"/>
</dbReference>
<keyword evidence="3" id="KW-0378">Hydrolase</keyword>
<gene>
    <name evidence="3" type="ORF">Pla8534_66340</name>
</gene>
<feature type="transmembrane region" description="Helical" evidence="1">
    <location>
        <begin position="163"/>
        <end position="181"/>
    </location>
</feature>
<dbReference type="EMBL" id="CP036433">
    <property type="protein sequence ID" value="QDU98761.1"/>
    <property type="molecule type" value="Genomic_DNA"/>
</dbReference>
<dbReference type="KEGG" id="lcre:Pla8534_66340"/>
<feature type="transmembrane region" description="Helical" evidence="1">
    <location>
        <begin position="201"/>
        <end position="219"/>
    </location>
</feature>
<feature type="domain" description="CAAX prenyl protease 2/Lysostaphin resistance protein A-like" evidence="2">
    <location>
        <begin position="152"/>
        <end position="266"/>
    </location>
</feature>
<proteinExistence type="predicted"/>
<sequence>MSSPESQAPLPGWKYQEGNYWQESKGPLISLAFVAPMLLIYELGAYVAGPQALRNGADVWLRELLQFVGFGHYLLLPVLTAGILLAWHHTTREPWKIREELLGIMFLEASGWALLLLGVARMLGMLFAMAPGLEIAPPAAMGSLRHLAGELVGPFGAGIYEELLFRLMLFPLLLVCLQRGLPLFWQTDDKQPGRQNQLDLISYGGAILLTSLLFSAAHYQVFTSHGDAFELYSFTFRTLAGVFFCLLFVSRGFGIAVGAHAMYDVFVSVLRLVG</sequence>
<accession>A0A518E3U4</accession>
<keyword evidence="1" id="KW-0812">Transmembrane</keyword>
<dbReference type="GO" id="GO:0006508">
    <property type="term" value="P:proteolysis"/>
    <property type="evidence" value="ECO:0007669"/>
    <property type="project" value="UniProtKB-KW"/>
</dbReference>
<evidence type="ECO:0000256" key="1">
    <source>
        <dbReference type="SAM" id="Phobius"/>
    </source>
</evidence>
<organism evidence="3 4">
    <name type="scientific">Lignipirellula cremea</name>
    <dbReference type="NCBI Taxonomy" id="2528010"/>
    <lineage>
        <taxon>Bacteria</taxon>
        <taxon>Pseudomonadati</taxon>
        <taxon>Planctomycetota</taxon>
        <taxon>Planctomycetia</taxon>
        <taxon>Pirellulales</taxon>
        <taxon>Pirellulaceae</taxon>
        <taxon>Lignipirellula</taxon>
    </lineage>
</organism>
<reference evidence="3 4" key="1">
    <citation type="submission" date="2019-02" db="EMBL/GenBank/DDBJ databases">
        <title>Deep-cultivation of Planctomycetes and their phenomic and genomic characterization uncovers novel biology.</title>
        <authorList>
            <person name="Wiegand S."/>
            <person name="Jogler M."/>
            <person name="Boedeker C."/>
            <person name="Pinto D."/>
            <person name="Vollmers J."/>
            <person name="Rivas-Marin E."/>
            <person name="Kohn T."/>
            <person name="Peeters S.H."/>
            <person name="Heuer A."/>
            <person name="Rast P."/>
            <person name="Oberbeckmann S."/>
            <person name="Bunk B."/>
            <person name="Jeske O."/>
            <person name="Meyerdierks A."/>
            <person name="Storesund J.E."/>
            <person name="Kallscheuer N."/>
            <person name="Luecker S."/>
            <person name="Lage O.M."/>
            <person name="Pohl T."/>
            <person name="Merkel B.J."/>
            <person name="Hornburger P."/>
            <person name="Mueller R.-W."/>
            <person name="Bruemmer F."/>
            <person name="Labrenz M."/>
            <person name="Spormann A.M."/>
            <person name="Op den Camp H."/>
            <person name="Overmann J."/>
            <person name="Amann R."/>
            <person name="Jetten M.S.M."/>
            <person name="Mascher T."/>
            <person name="Medema M.H."/>
            <person name="Devos D.P."/>
            <person name="Kaster A.-K."/>
            <person name="Ovreas L."/>
            <person name="Rohde M."/>
            <person name="Galperin M.Y."/>
            <person name="Jogler C."/>
        </authorList>
    </citation>
    <scope>NUCLEOTIDE SEQUENCE [LARGE SCALE GENOMIC DNA]</scope>
    <source>
        <strain evidence="3 4">Pla85_3_4</strain>
    </source>
</reference>
<name>A0A518E3U4_9BACT</name>
<feature type="transmembrane region" description="Helical" evidence="1">
    <location>
        <begin position="101"/>
        <end position="120"/>
    </location>
</feature>
<dbReference type="OrthoDB" id="9814348at2"/>
<feature type="transmembrane region" description="Helical" evidence="1">
    <location>
        <begin position="28"/>
        <end position="49"/>
    </location>
</feature>
<keyword evidence="1" id="KW-0472">Membrane</keyword>
<evidence type="ECO:0000313" key="3">
    <source>
        <dbReference type="EMBL" id="QDU98761.1"/>
    </source>
</evidence>
<evidence type="ECO:0000259" key="2">
    <source>
        <dbReference type="Pfam" id="PF02517"/>
    </source>
</evidence>